<accession>A0A6G9AYN4</accession>
<name>A0A6G9AYN4_9BACT</name>
<dbReference type="AlphaFoldDB" id="A0A6G9AYN4"/>
<protein>
    <submittedName>
        <fullName evidence="1">Uncharacterized protein</fullName>
    </submittedName>
</protein>
<evidence type="ECO:0000313" key="1">
    <source>
        <dbReference type="EMBL" id="QIP17448.1"/>
    </source>
</evidence>
<proteinExistence type="predicted"/>
<dbReference type="KEGG" id="spib:G8759_34815"/>
<organism evidence="1 2">
    <name type="scientific">Spirosoma aureum</name>
    <dbReference type="NCBI Taxonomy" id="2692134"/>
    <lineage>
        <taxon>Bacteria</taxon>
        <taxon>Pseudomonadati</taxon>
        <taxon>Bacteroidota</taxon>
        <taxon>Cytophagia</taxon>
        <taxon>Cytophagales</taxon>
        <taxon>Cytophagaceae</taxon>
        <taxon>Spirosoma</taxon>
    </lineage>
</organism>
<dbReference type="RefSeq" id="WP_167218313.1">
    <property type="nucleotide sequence ID" value="NZ_CP050063.1"/>
</dbReference>
<dbReference type="PROSITE" id="PS51257">
    <property type="entry name" value="PROKAR_LIPOPROTEIN"/>
    <property type="match status" value="1"/>
</dbReference>
<evidence type="ECO:0000313" key="2">
    <source>
        <dbReference type="Proteomes" id="UP000501802"/>
    </source>
</evidence>
<sequence length="247" mass="28185">MKLSAFFVLLIAVVSSCTPKIQVVTLRGSNVQPDKEGLVLDNDTLTLRYSFSSERGQMNISLVNKLNQPLYVDWKRSSFIIGQEKLDYWHDVASIDLTESTYGSRYSRYSISSIQGTVSKEEQITFIPPQTKVSKQQFVVYPNGILSLPGTPELIEEKPTWNPGRKKPVVISNYKYPAPQSPLTFRNYLTLSTDKDFKSEFHIDTKFWASDVQILPRDQVFSQFNGTYTLPVSFKKPDGFYINLPTE</sequence>
<reference evidence="1 2" key="1">
    <citation type="submission" date="2020-03" db="EMBL/GenBank/DDBJ databases">
        <authorList>
            <person name="Kim M.K."/>
        </authorList>
    </citation>
    <scope>NUCLEOTIDE SEQUENCE [LARGE SCALE GENOMIC DNA]</scope>
    <source>
        <strain evidence="1 2">BT328</strain>
    </source>
</reference>
<gene>
    <name evidence="1" type="ORF">G8759_34815</name>
</gene>
<dbReference type="Proteomes" id="UP000501802">
    <property type="component" value="Chromosome"/>
</dbReference>
<keyword evidence="2" id="KW-1185">Reference proteome</keyword>
<dbReference type="EMBL" id="CP050063">
    <property type="protein sequence ID" value="QIP17448.1"/>
    <property type="molecule type" value="Genomic_DNA"/>
</dbReference>